<evidence type="ECO:0000256" key="5">
    <source>
        <dbReference type="ARBA" id="ARBA00023295"/>
    </source>
</evidence>
<dbReference type="GO" id="GO:0005975">
    <property type="term" value="P:carbohydrate metabolic process"/>
    <property type="evidence" value="ECO:0007669"/>
    <property type="project" value="InterPro"/>
</dbReference>
<dbReference type="OrthoDB" id="428480at2759"/>
<evidence type="ECO:0000313" key="10">
    <source>
        <dbReference type="EMBL" id="CDO72992.1"/>
    </source>
</evidence>
<evidence type="ECO:0000256" key="2">
    <source>
        <dbReference type="ARBA" id="ARBA00006285"/>
    </source>
</evidence>
<proteinExistence type="inferred from homology"/>
<dbReference type="EC" id="3.2.1.52" evidence="3"/>
<dbReference type="SUPFAM" id="SSF51445">
    <property type="entry name" value="(Trans)glycosidases"/>
    <property type="match status" value="1"/>
</dbReference>
<keyword evidence="5" id="KW-0326">Glycosidase</keyword>
<evidence type="ECO:0000259" key="9">
    <source>
        <dbReference type="Pfam" id="PF02838"/>
    </source>
</evidence>
<feature type="domain" description="Beta-hexosaminidase bacterial type N-terminal" evidence="9">
    <location>
        <begin position="109"/>
        <end position="181"/>
    </location>
</feature>
<dbReference type="Proteomes" id="UP000029665">
    <property type="component" value="Unassembled WGS sequence"/>
</dbReference>
<organism evidence="10 11">
    <name type="scientific">Pycnoporus cinnabarinus</name>
    <name type="common">Cinnabar-red polypore</name>
    <name type="synonym">Trametes cinnabarina</name>
    <dbReference type="NCBI Taxonomy" id="5643"/>
    <lineage>
        <taxon>Eukaryota</taxon>
        <taxon>Fungi</taxon>
        <taxon>Dikarya</taxon>
        <taxon>Basidiomycota</taxon>
        <taxon>Agaricomycotina</taxon>
        <taxon>Agaricomycetes</taxon>
        <taxon>Polyporales</taxon>
        <taxon>Polyporaceae</taxon>
        <taxon>Trametes</taxon>
    </lineage>
</organism>
<keyword evidence="7" id="KW-0732">Signal</keyword>
<dbReference type="InterPro" id="IPR015883">
    <property type="entry name" value="Glyco_hydro_20_cat"/>
</dbReference>
<keyword evidence="4 10" id="KW-0378">Hydrolase</keyword>
<sequence length="812" mass="88455">MDGMNASLACWRCLFILSVSIISAVALQLPPLVPAVHYHVSADVSAFHLPEHVNVIVNERDAYSTTDNGLTLIPPTLLAFSQTFKADLDSLFPQTTVTLSVGDAHKTFKETAVITLSLSDDLNATFADGSVTTEGYEMDVSTARVQITGAGSKGVFWATRTLLQGLVLTGGRFPAGKIVDQPDWPTRGFMLGLLSMDSPHLFAAVVDHRLRMLADVGRQWYPITFLQDLCTYASWYKVSEFHVHLSDNVSPRGNFNAYARFRLRPEDPALAGLTPHLNETYSREEFEAFQAGCAARGVTPGHALVITQWKPELALSTDPTLINLTVPDAIPTIKSIWKEFLPWFQTRQVSIGADEYNASLADDYNNFVNEMVHLRRSSVLEVLKLRLTVYHRATTFINKAARLSEYGARENPLTEPPSAKTSPSSIGEQYPRIQPSAAFIGDFRDFGDDDPFELIRAGYDVINRLCSFPLFPLLRHAAHVLMWHTTLTERFASCSDDGFQYIVMKQSGSFPQQLNQTRLWDGANVDSGGIWDPHVFDRGNASNNPRITDPRLKGSIMAVWNDHGPTASTFLEAFYALKEGLPVVASAGWQAASRPNHLTHSAFLAGYPTLEAAAPGQNLDRRIPSRSAVVVDYDLTHLPSAATVARVEDRSGNGYDARLVGGVLQTPLASKGFNYTLLLRARLDGSPGPLLSGPDDSFGVQSARGGGLTLAFTSSNITYSLSNFTLSARHASEAAEEIVLTGTENGTSAFVDGVHAGDFLTSIDQTSVLAPMAFVAPLQTVGGRGVVIERLIVWDGIQNMSTASEAKQGGQS</sequence>
<dbReference type="AlphaFoldDB" id="A0A060SEP5"/>
<feature type="signal peptide" evidence="7">
    <location>
        <begin position="1"/>
        <end position="26"/>
    </location>
</feature>
<evidence type="ECO:0000313" key="11">
    <source>
        <dbReference type="Proteomes" id="UP000029665"/>
    </source>
</evidence>
<feature type="domain" description="Glycoside hydrolase family 20 catalytic" evidence="8">
    <location>
        <begin position="212"/>
        <end position="364"/>
    </location>
</feature>
<keyword evidence="11" id="KW-1185">Reference proteome</keyword>
<dbReference type="PANTHER" id="PTHR43678:SF1">
    <property type="entry name" value="BETA-N-ACETYLHEXOSAMINIDASE"/>
    <property type="match status" value="1"/>
</dbReference>
<dbReference type="SUPFAM" id="SSF55545">
    <property type="entry name" value="beta-N-acetylhexosaminidase-like domain"/>
    <property type="match status" value="1"/>
</dbReference>
<comment type="caution">
    <text evidence="10">The sequence shown here is derived from an EMBL/GenBank/DDBJ whole genome shotgun (WGS) entry which is preliminary data.</text>
</comment>
<evidence type="ECO:0000256" key="1">
    <source>
        <dbReference type="ARBA" id="ARBA00001231"/>
    </source>
</evidence>
<dbReference type="EMBL" id="CCBP010000119">
    <property type="protein sequence ID" value="CDO72992.1"/>
    <property type="molecule type" value="Genomic_DNA"/>
</dbReference>
<name>A0A060SEP5_PYCCI</name>
<dbReference type="OMA" id="GNNYHAT"/>
<dbReference type="PANTHER" id="PTHR43678">
    <property type="entry name" value="PUTATIVE (AFU_ORTHOLOGUE AFUA_2G00640)-RELATED"/>
    <property type="match status" value="1"/>
</dbReference>
<comment type="catalytic activity">
    <reaction evidence="1">
        <text>Hydrolysis of terminal non-reducing N-acetyl-D-hexosamine residues in N-acetyl-beta-D-hexosaminides.</text>
        <dbReference type="EC" id="3.2.1.52"/>
    </reaction>
</comment>
<evidence type="ECO:0000256" key="6">
    <source>
        <dbReference type="SAM" id="MobiDB-lite"/>
    </source>
</evidence>
<feature type="chain" id="PRO_5001592169" description="beta-N-acetylhexosaminidase" evidence="7">
    <location>
        <begin position="27"/>
        <end position="812"/>
    </location>
</feature>
<evidence type="ECO:0000256" key="4">
    <source>
        <dbReference type="ARBA" id="ARBA00022801"/>
    </source>
</evidence>
<dbReference type="InterPro" id="IPR029018">
    <property type="entry name" value="Hex-like_dom2"/>
</dbReference>
<dbReference type="InterPro" id="IPR052764">
    <property type="entry name" value="GH20_Enzymes"/>
</dbReference>
<dbReference type="Pfam" id="PF02838">
    <property type="entry name" value="Glyco_hydro_20b"/>
    <property type="match status" value="1"/>
</dbReference>
<reference evidence="10" key="1">
    <citation type="submission" date="2014-01" db="EMBL/GenBank/DDBJ databases">
        <title>The genome of the white-rot fungus Pycnoporus cinnabarinus: a basidiomycete model with a versatile arsenal for lignocellulosic biomass breakdown.</title>
        <authorList>
            <person name="Levasseur A."/>
            <person name="Lomascolo A."/>
            <person name="Ruiz-Duenas F.J."/>
            <person name="Uzan E."/>
            <person name="Piumi F."/>
            <person name="Kues U."/>
            <person name="Ram A.F.J."/>
            <person name="Murat C."/>
            <person name="Haon M."/>
            <person name="Benoit I."/>
            <person name="Arfi Y."/>
            <person name="Chevret D."/>
            <person name="Drula E."/>
            <person name="Kwon M.J."/>
            <person name="Gouret P."/>
            <person name="Lesage-Meessen L."/>
            <person name="Lombard V."/>
            <person name="Mariette J."/>
            <person name="Noirot C."/>
            <person name="Park J."/>
            <person name="Patyshakuliyeva A."/>
            <person name="Wieneger R.A.B."/>
            <person name="Wosten H.A.B."/>
            <person name="Martin F."/>
            <person name="Coutinho P.M."/>
            <person name="de Vries R."/>
            <person name="Martinez A.T."/>
            <person name="Klopp C."/>
            <person name="Pontarotti P."/>
            <person name="Henrissat B."/>
            <person name="Record E."/>
        </authorList>
    </citation>
    <scope>NUCLEOTIDE SEQUENCE [LARGE SCALE GENOMIC DNA]</scope>
    <source>
        <strain evidence="10">BRFM137</strain>
    </source>
</reference>
<evidence type="ECO:0000256" key="7">
    <source>
        <dbReference type="SAM" id="SignalP"/>
    </source>
</evidence>
<dbReference type="STRING" id="5643.A0A060SEP5"/>
<feature type="region of interest" description="Disordered" evidence="6">
    <location>
        <begin position="408"/>
        <end position="429"/>
    </location>
</feature>
<dbReference type="Gene3D" id="3.20.20.80">
    <property type="entry name" value="Glycosidases"/>
    <property type="match status" value="2"/>
</dbReference>
<dbReference type="GO" id="GO:0004563">
    <property type="term" value="F:beta-N-acetylhexosaminidase activity"/>
    <property type="evidence" value="ECO:0007669"/>
    <property type="project" value="UniProtKB-EC"/>
</dbReference>
<comment type="similarity">
    <text evidence="2">Belongs to the glycosyl hydrolase 20 family.</text>
</comment>
<dbReference type="HOGENOM" id="CLU_010969_1_0_1"/>
<evidence type="ECO:0000259" key="8">
    <source>
        <dbReference type="Pfam" id="PF00728"/>
    </source>
</evidence>
<dbReference type="InterPro" id="IPR015882">
    <property type="entry name" value="HEX_bac_N"/>
</dbReference>
<evidence type="ECO:0000256" key="3">
    <source>
        <dbReference type="ARBA" id="ARBA00012663"/>
    </source>
</evidence>
<protein>
    <recommendedName>
        <fullName evidence="3">beta-N-acetylhexosaminidase</fullName>
        <ecNumber evidence="3">3.2.1.52</ecNumber>
    </recommendedName>
</protein>
<gene>
    <name evidence="10" type="ORF">BN946_scf185007.g46</name>
</gene>
<dbReference type="Pfam" id="PF00728">
    <property type="entry name" value="Glyco_hydro_20"/>
    <property type="match status" value="1"/>
</dbReference>
<dbReference type="Gene3D" id="3.30.379.10">
    <property type="entry name" value="Chitobiase/beta-hexosaminidase domain 2-like"/>
    <property type="match status" value="1"/>
</dbReference>
<accession>A0A060SEP5</accession>
<dbReference type="InterPro" id="IPR017853">
    <property type="entry name" value="GH"/>
</dbReference>